<feature type="signal peptide" evidence="2">
    <location>
        <begin position="1"/>
        <end position="17"/>
    </location>
</feature>
<dbReference type="EMBL" id="JASWJB010000015">
    <property type="protein sequence ID" value="KAK2612486.1"/>
    <property type="molecule type" value="Genomic_DNA"/>
</dbReference>
<feature type="compositionally biased region" description="Low complexity" evidence="1">
    <location>
        <begin position="160"/>
        <end position="174"/>
    </location>
</feature>
<name>A0AAJ0CWW5_9HYPO</name>
<feature type="chain" id="PRO_5042547119" evidence="2">
    <location>
        <begin position="18"/>
        <end position="217"/>
    </location>
</feature>
<keyword evidence="2" id="KW-0732">Signal</keyword>
<dbReference type="PANTHER" id="PTHR40640">
    <property type="entry name" value="ANCHORED GLYCOPROTEIN, PUTATIVE (AFU_ORTHOLOGUE AFUA_8G04860)-RELATED"/>
    <property type="match status" value="1"/>
</dbReference>
<reference evidence="3" key="1">
    <citation type="submission" date="2023-06" db="EMBL/GenBank/DDBJ databases">
        <title>Conoideocrella luteorostrata (Hypocreales: Clavicipitaceae), a potential biocontrol fungus for elongate hemlock scale in United States Christmas tree production areas.</title>
        <authorList>
            <person name="Barrett H."/>
            <person name="Lovett B."/>
            <person name="Macias A.M."/>
            <person name="Stajich J.E."/>
            <person name="Kasson M.T."/>
        </authorList>
    </citation>
    <scope>NUCLEOTIDE SEQUENCE</scope>
    <source>
        <strain evidence="3">ARSEF 14590</strain>
    </source>
</reference>
<proteinExistence type="predicted"/>
<dbReference type="Proteomes" id="UP001251528">
    <property type="component" value="Unassembled WGS sequence"/>
</dbReference>
<accession>A0AAJ0CWW5</accession>
<evidence type="ECO:0000256" key="1">
    <source>
        <dbReference type="SAM" id="MobiDB-lite"/>
    </source>
</evidence>
<dbReference type="PANTHER" id="PTHR40640:SF1">
    <property type="entry name" value="ANCHORED GLYCOPROTEIN, PUTATIVE (AFU_ORTHOLOGUE AFUA_8G04860)-RELATED"/>
    <property type="match status" value="1"/>
</dbReference>
<evidence type="ECO:0000313" key="4">
    <source>
        <dbReference type="Proteomes" id="UP001251528"/>
    </source>
</evidence>
<comment type="caution">
    <text evidence="3">The sequence shown here is derived from an EMBL/GenBank/DDBJ whole genome shotgun (WGS) entry which is preliminary data.</text>
</comment>
<evidence type="ECO:0000313" key="3">
    <source>
        <dbReference type="EMBL" id="KAK2612486.1"/>
    </source>
</evidence>
<protein>
    <submittedName>
        <fullName evidence="3">Uncharacterized protein</fullName>
    </submittedName>
</protein>
<keyword evidence="4" id="KW-1185">Reference proteome</keyword>
<organism evidence="3 4">
    <name type="scientific">Conoideocrella luteorostrata</name>
    <dbReference type="NCBI Taxonomy" id="1105319"/>
    <lineage>
        <taxon>Eukaryota</taxon>
        <taxon>Fungi</taxon>
        <taxon>Dikarya</taxon>
        <taxon>Ascomycota</taxon>
        <taxon>Pezizomycotina</taxon>
        <taxon>Sordariomycetes</taxon>
        <taxon>Hypocreomycetidae</taxon>
        <taxon>Hypocreales</taxon>
        <taxon>Clavicipitaceae</taxon>
        <taxon>Conoideocrella</taxon>
    </lineage>
</organism>
<evidence type="ECO:0000256" key="2">
    <source>
        <dbReference type="SAM" id="SignalP"/>
    </source>
</evidence>
<feature type="compositionally biased region" description="Polar residues" evidence="1">
    <location>
        <begin position="175"/>
        <end position="191"/>
    </location>
</feature>
<dbReference type="AlphaFoldDB" id="A0AAJ0CWW5"/>
<gene>
    <name evidence="3" type="ORF">QQS21_001424</name>
</gene>
<sequence length="217" mass="21699">MVRPLSLVAAVAGTALAADTTTINVLIIGDKAPFVGSVVKAEPQATTLEVKCKPGTPSESCGLPAEGATIVQGPSTWMWTYSMSNKESGFTQDANCQLDPPKDLASCKVTVTQDIDGKRTTQSSASVQSGYKSWQYPVVITAGANLLSASPGATPTGDVSATSPAQSSAATVATNQPSRTDAAAASSTKGTNAAGPMATKNAVLAGVVAVVGGVLAL</sequence>
<feature type="region of interest" description="Disordered" evidence="1">
    <location>
        <begin position="151"/>
        <end position="195"/>
    </location>
</feature>